<evidence type="ECO:0000313" key="1">
    <source>
        <dbReference type="EMBL" id="AYV75651.1"/>
    </source>
</evidence>
<name>A0A3G4ZNU9_9VIRU</name>
<accession>A0A3G4ZNU9</accession>
<proteinExistence type="predicted"/>
<protein>
    <submittedName>
        <fullName evidence="1">Uncharacterized protein</fullName>
    </submittedName>
</protein>
<sequence>MDFENNRIAVVMCFDTLRDNVRRYREEDNNFDGKTYWGTLKPYLSDIHSQVEWDTENIKKLYTLLTDKNEIPDKLKNPDNYDDEMVREIGLDEKNDDGSMIEKNHFFIQLFRIPLYEANTFTKLMQIALNIGQVQPFIDSFDGDYTDFFIKNKMDKIDTYLKTITIIDDDLVKINDFIKIIGQKDVEVVQTMDKQKDIEIQRDAPDDLMNGGYFYYKYMKYKNKYNKLKYK</sequence>
<organism evidence="1">
    <name type="scientific">Terrestrivirus sp</name>
    <dbReference type="NCBI Taxonomy" id="2487775"/>
    <lineage>
        <taxon>Viruses</taxon>
        <taxon>Varidnaviria</taxon>
        <taxon>Bamfordvirae</taxon>
        <taxon>Nucleocytoviricota</taxon>
        <taxon>Megaviricetes</taxon>
        <taxon>Imitervirales</taxon>
        <taxon>Mimiviridae</taxon>
        <taxon>Klosneuvirinae</taxon>
    </lineage>
</organism>
<reference evidence="1" key="1">
    <citation type="submission" date="2018-10" db="EMBL/GenBank/DDBJ databases">
        <title>Hidden diversity of soil giant viruses.</title>
        <authorList>
            <person name="Schulz F."/>
            <person name="Alteio L."/>
            <person name="Goudeau D."/>
            <person name="Ryan E.M."/>
            <person name="Malmstrom R.R."/>
            <person name="Blanchard J."/>
            <person name="Woyke T."/>
        </authorList>
    </citation>
    <scope>NUCLEOTIDE SEQUENCE</scope>
    <source>
        <strain evidence="1">TEV1</strain>
    </source>
</reference>
<gene>
    <name evidence="1" type="ORF">Terrestrivirus2_159</name>
</gene>
<dbReference type="EMBL" id="MK071980">
    <property type="protein sequence ID" value="AYV75651.1"/>
    <property type="molecule type" value="Genomic_DNA"/>
</dbReference>